<keyword evidence="1" id="KW-0472">Membrane</keyword>
<feature type="transmembrane region" description="Helical" evidence="1">
    <location>
        <begin position="1086"/>
        <end position="1109"/>
    </location>
</feature>
<keyword evidence="1" id="KW-1133">Transmembrane helix</keyword>
<feature type="transmembrane region" description="Helical" evidence="1">
    <location>
        <begin position="560"/>
        <end position="584"/>
    </location>
</feature>
<keyword evidence="1" id="KW-0812">Transmembrane</keyword>
<dbReference type="AlphaFoldDB" id="A0A0N4ZM60"/>
<name>A0A0N4ZM60_PARTI</name>
<protein>
    <submittedName>
        <fullName evidence="3">Ig-like domain-containing protein</fullName>
    </submittedName>
</protein>
<proteinExistence type="predicted"/>
<accession>A0A0N4ZM60</accession>
<dbReference type="WBParaSite" id="PTRK_0000961900.1">
    <property type="protein sequence ID" value="PTRK_0000961900.1"/>
    <property type="gene ID" value="PTRK_0000961900"/>
</dbReference>
<evidence type="ECO:0000313" key="3">
    <source>
        <dbReference type="WBParaSite" id="PTRK_0000961900.1"/>
    </source>
</evidence>
<evidence type="ECO:0000313" key="2">
    <source>
        <dbReference type="Proteomes" id="UP000038045"/>
    </source>
</evidence>
<keyword evidence="2" id="KW-1185">Reference proteome</keyword>
<organism evidence="2 3">
    <name type="scientific">Parastrongyloides trichosuri</name>
    <name type="common">Possum-specific nematode worm</name>
    <dbReference type="NCBI Taxonomy" id="131310"/>
    <lineage>
        <taxon>Eukaryota</taxon>
        <taxon>Metazoa</taxon>
        <taxon>Ecdysozoa</taxon>
        <taxon>Nematoda</taxon>
        <taxon>Chromadorea</taxon>
        <taxon>Rhabditida</taxon>
        <taxon>Tylenchina</taxon>
        <taxon>Panagrolaimomorpha</taxon>
        <taxon>Strongyloidoidea</taxon>
        <taxon>Strongyloididae</taxon>
        <taxon>Parastrongyloides</taxon>
    </lineage>
</organism>
<evidence type="ECO:0000256" key="1">
    <source>
        <dbReference type="SAM" id="Phobius"/>
    </source>
</evidence>
<sequence>MSLEKKTKSMNAAKLGVIVRMAIETISITDTVLLNRIRIKRRDNKYGVIFGHIKSREKVTFNVAYNKGNPFMAFKTTRAFFNIHQCDFGIMVYDSVYTDEDLNKLDRSFEVDYGILFVLKVASNRLSLRTLSYNSRRIRASVCPYTNWAPKGRIIKFIPAPYVENNGFFENSNGKAHIILPVFRRDDDYNFFSCGKVVQPTLPDLSLGFSLVTSGSNYNFKGDITALDNDIVCDNHNDINKLYHFGLLEKDSNYMGITKVDKIDVTLINRYKLYSDQIIMIYNKEHLIKMVKHGNNFIKLGTKDISVDPLCIAKLNSNISATLLPTMNDLESLYYSEDLDIFYSTVKGVDLNKKIPLKCLSKVKKDTYRRYDEFYSQAALISVIKSDDKTYTTSPIINETQFTTNLEGFGSYFCRASMKTKAYRENVIKIKKMYFIPDDKFKFDFSDVVLDNKIDSYVGCINSYNIWGYLKDINISSQDQSPISVKDIKVTNKDIIIKDNFVYFKKKYNLTKATVYCNYETVFKTMFTTKQNFKFPQIVNPIENLKTTAPPKTNLTLLNISMLSGIIFIILFAVCIIVITIIIMKRKKRRSKAKKRKRGLIENSLMPSSSLSTGSKLPKLKVKKKKVSKVAKSNYISTSSNSDVTSLSTSKTVNQIKLIIRVSVCPYINWVPKGGMIEYIPDPFVKDNGFFEESNDKTHIILPMFKRGNDEDFFTCGKVIQPTLPDLTIGCYLKDVKKGKPFDSNITALKNELVCNNGKYTNINKLYHFGFMERDSNYMNITKMDKIDASLTNHYKLFSEQIIMMYDKEKINTMVKSKNKFFKIKSKGISEVPLCIAGLNNDINAVLIPTTSSLDSVSYNENLDSYYSFVSEKDMGINMPLKCLSKVENDTYNRYDEFYSKAAVLSVIKSENITNSSSPIIDKTQFTNKIEGFGSYMCQVSNKTKAYREDFIKIKKMYFIPVDNLLVDFQDVVINNKTDSYVHCNKSYETWGNLNTMYIYSQEQSFMTMHVFKYPSENATIKDNIVYIKNKSYQKTLEVYCTYETIFNSVFLTKRNFKFPNLIVPIRKPEVTTSLHDENKMDGLKVIRICGVLFIVLILLCTILTIIIIKKNRKRKERNYLKSCSTLTKKSKSKSKIKNLFKSKSIINRSFSTSSNRPFLKNSKNKQKKI</sequence>
<dbReference type="Proteomes" id="UP000038045">
    <property type="component" value="Unplaced"/>
</dbReference>
<reference evidence="3" key="1">
    <citation type="submission" date="2017-02" db="UniProtKB">
        <authorList>
            <consortium name="WormBaseParasite"/>
        </authorList>
    </citation>
    <scope>IDENTIFICATION</scope>
</reference>